<dbReference type="InterPro" id="IPR050765">
    <property type="entry name" value="Riboflavin_Biosynth_HTPR"/>
</dbReference>
<keyword evidence="6" id="KW-0686">Riboflavin biosynthesis</keyword>
<dbReference type="SUPFAM" id="SSF53597">
    <property type="entry name" value="Dihydrofolate reductase-like"/>
    <property type="match status" value="1"/>
</dbReference>
<dbReference type="GO" id="GO:0008703">
    <property type="term" value="F:5-amino-6-(5-phosphoribosylamino)uracil reductase activity"/>
    <property type="evidence" value="ECO:0007669"/>
    <property type="project" value="InterPro"/>
</dbReference>
<protein>
    <recommendedName>
        <fullName evidence="5">2,5-diamino-6-ribosylamino-4(3H)-pyrimidinone 5'-phosphate reductase</fullName>
        <ecNumber evidence="4">1.1.1.302</ecNumber>
    </recommendedName>
    <alternativeName>
        <fullName evidence="10">2,5-diamino-6-(5-phospho-D-ribosylamino)pyrimidin-4(3H)-one reductase</fullName>
    </alternativeName>
    <alternativeName>
        <fullName evidence="9">2,5-diamino-6-ribitylamino-4(3H)-pyrimidinone 5'-phosphate synthase</fullName>
    </alternativeName>
</protein>
<name>A0A0G2E334_PHACM</name>
<feature type="domain" description="Bacterial bifunctional deaminase-reductase C-terminal" evidence="14">
    <location>
        <begin position="286"/>
        <end position="501"/>
    </location>
</feature>
<evidence type="ECO:0000256" key="12">
    <source>
        <dbReference type="ARBA" id="ARBA00049020"/>
    </source>
</evidence>
<dbReference type="EC" id="1.1.1.302" evidence="4"/>
<comment type="catalytic activity">
    <reaction evidence="12">
        <text>2,5-diamino-6-(1-D-ribitylamino)pyrimidin-4(3H)-one 5'-phosphate + NADP(+) = 2,5-diamino-6-(1-D-ribosylamino)pyrimidin-4(3H)-one 5'-phosphate + NADPH + H(+)</text>
        <dbReference type="Rhea" id="RHEA:27278"/>
        <dbReference type="ChEBI" id="CHEBI:15378"/>
        <dbReference type="ChEBI" id="CHEBI:57783"/>
        <dbReference type="ChEBI" id="CHEBI:58349"/>
        <dbReference type="ChEBI" id="CHEBI:58890"/>
        <dbReference type="ChEBI" id="CHEBI:59545"/>
        <dbReference type="EC" id="1.1.1.302"/>
    </reaction>
</comment>
<dbReference type="EMBL" id="LCWF01000145">
    <property type="protein sequence ID" value="KKY17472.1"/>
    <property type="molecule type" value="Genomic_DNA"/>
</dbReference>
<dbReference type="GO" id="GO:0009231">
    <property type="term" value="P:riboflavin biosynthetic process"/>
    <property type="evidence" value="ECO:0007669"/>
    <property type="project" value="UniProtKB-KW"/>
</dbReference>
<evidence type="ECO:0000256" key="7">
    <source>
        <dbReference type="ARBA" id="ARBA00022857"/>
    </source>
</evidence>
<comment type="function">
    <text evidence="1">Catalyzes an early step in riboflavin biosynthesis, the NADPH-dependent reduction of the ribose side chain of 2,5-diamino-6-ribosylamino-4(3H)-pyrimidinone 5'-phosphate, yielding 2,5-diamino-6-ribitylamino-4(3H)-pyrimidinone 5'-phosphate.</text>
</comment>
<gene>
    <name evidence="15" type="ORF">UCRPC4_g05533</name>
</gene>
<evidence type="ECO:0000256" key="8">
    <source>
        <dbReference type="ARBA" id="ARBA00023002"/>
    </source>
</evidence>
<feature type="region of interest" description="Disordered" evidence="13">
    <location>
        <begin position="228"/>
        <end position="248"/>
    </location>
</feature>
<evidence type="ECO:0000313" key="16">
    <source>
        <dbReference type="Proteomes" id="UP000053317"/>
    </source>
</evidence>
<evidence type="ECO:0000256" key="2">
    <source>
        <dbReference type="ARBA" id="ARBA00005104"/>
    </source>
</evidence>
<keyword evidence="7" id="KW-0521">NADP</keyword>
<comment type="similarity">
    <text evidence="3">Belongs to the HTP reductase family.</text>
</comment>
<evidence type="ECO:0000256" key="9">
    <source>
        <dbReference type="ARBA" id="ARBA00030073"/>
    </source>
</evidence>
<dbReference type="PANTHER" id="PTHR38011">
    <property type="entry name" value="DIHYDROFOLATE REDUCTASE FAMILY PROTEIN (AFU_ORTHOLOGUE AFUA_8G06820)"/>
    <property type="match status" value="1"/>
</dbReference>
<keyword evidence="8" id="KW-0560">Oxidoreductase</keyword>
<dbReference type="PANTHER" id="PTHR38011:SF7">
    <property type="entry name" value="2,5-DIAMINO-6-RIBOSYLAMINO-4(3H)-PYRIMIDINONE 5'-PHOSPHATE REDUCTASE"/>
    <property type="match status" value="1"/>
</dbReference>
<evidence type="ECO:0000256" key="13">
    <source>
        <dbReference type="SAM" id="MobiDB-lite"/>
    </source>
</evidence>
<dbReference type="InterPro" id="IPR024072">
    <property type="entry name" value="DHFR-like_dom_sf"/>
</dbReference>
<dbReference type="Gene3D" id="3.40.430.10">
    <property type="entry name" value="Dihydrofolate Reductase, subunit A"/>
    <property type="match status" value="1"/>
</dbReference>
<keyword evidence="16" id="KW-1185">Reference proteome</keyword>
<evidence type="ECO:0000256" key="3">
    <source>
        <dbReference type="ARBA" id="ARBA00009723"/>
    </source>
</evidence>
<sequence>MSGDESPDTGADAMAAKDLAVALPYSLFDNPPHLAELRPKLFDPRQPLRLSPEDFEKLWPFVDNIYTTLRSIPSVTSENSKTDFYPCRIRQSLASLKDASPSPKPEEAGRQNRRKRQRVGETCPMVLKVTTSRENEDMVCTVERSDPNVGHSHDIDASDQFKRNTAIMDVARKESVKGFAPISVFNQMQAETDNMLAAGGKYMKISDVRNSTIKWRAENPDVILRTHEGAQSRPRRPRQPRYSAVSANSENQFHLPLPPETLRYPPHAQTFLREYLPHRCIHSGLPFITLTYATSLDSRVSIAQSVRTVLSGPESKAMTHFLRSKHDGILIGVGTAMADNPGLNCRLEGVGGYGSPGLRGQPRPIIIDPYGRLPVTPNMEILKLSRAGRGHAPWIIVAEGTKLNESFKKVLRQSGGAYLQIRRQYSHGPNQRGQPIISWYDIFTVLAREGLQSVMVEGGGMVLSELLRNEYRSIVASVIVTVAPTFLGNIGTTVAPDTRIPTGPDQSGRMVFSPIPNRLSEVKWQPMGNEDVILCGKLAGNLTPGTNGEASGMLHGIEQLAQESVQGTSFTKETNGSS</sequence>
<evidence type="ECO:0000259" key="14">
    <source>
        <dbReference type="Pfam" id="PF01872"/>
    </source>
</evidence>
<dbReference type="InterPro" id="IPR002734">
    <property type="entry name" value="RibDG_C"/>
</dbReference>
<dbReference type="AlphaFoldDB" id="A0A0G2E334"/>
<reference evidence="15 16" key="1">
    <citation type="submission" date="2015-05" db="EMBL/GenBank/DDBJ databases">
        <title>Distinctive expansion of gene families associated with plant cell wall degradation and secondary metabolism in the genomes of grapevine trunk pathogens.</title>
        <authorList>
            <person name="Lawrence D.P."/>
            <person name="Travadon R."/>
            <person name="Rolshausen P.E."/>
            <person name="Baumgartner K."/>
        </authorList>
    </citation>
    <scope>NUCLEOTIDE SEQUENCE [LARGE SCALE GENOMIC DNA]</scope>
    <source>
        <strain evidence="15">UCRPC4</strain>
    </source>
</reference>
<organism evidence="15 16">
    <name type="scientific">Phaeomoniella chlamydospora</name>
    <name type="common">Phaeoacremonium chlamydosporum</name>
    <dbReference type="NCBI Taxonomy" id="158046"/>
    <lineage>
        <taxon>Eukaryota</taxon>
        <taxon>Fungi</taxon>
        <taxon>Dikarya</taxon>
        <taxon>Ascomycota</taxon>
        <taxon>Pezizomycotina</taxon>
        <taxon>Eurotiomycetes</taxon>
        <taxon>Chaetothyriomycetidae</taxon>
        <taxon>Phaeomoniellales</taxon>
        <taxon>Phaeomoniellaceae</taxon>
        <taxon>Phaeomoniella</taxon>
    </lineage>
</organism>
<dbReference type="Pfam" id="PF01872">
    <property type="entry name" value="RibD_C"/>
    <property type="match status" value="1"/>
</dbReference>
<evidence type="ECO:0000256" key="5">
    <source>
        <dbReference type="ARBA" id="ARBA00015035"/>
    </source>
</evidence>
<comment type="pathway">
    <text evidence="2">Cofactor biosynthesis; riboflavin biosynthesis.</text>
</comment>
<comment type="catalytic activity">
    <reaction evidence="11">
        <text>2,5-diamino-6-(1-D-ribitylamino)pyrimidin-4(3H)-one 5'-phosphate + NAD(+) = 2,5-diamino-6-(1-D-ribosylamino)pyrimidin-4(3H)-one 5'-phosphate + NADH + H(+)</text>
        <dbReference type="Rhea" id="RHEA:27274"/>
        <dbReference type="ChEBI" id="CHEBI:15378"/>
        <dbReference type="ChEBI" id="CHEBI:57540"/>
        <dbReference type="ChEBI" id="CHEBI:57945"/>
        <dbReference type="ChEBI" id="CHEBI:58890"/>
        <dbReference type="ChEBI" id="CHEBI:59545"/>
        <dbReference type="EC" id="1.1.1.302"/>
    </reaction>
</comment>
<evidence type="ECO:0000313" key="15">
    <source>
        <dbReference type="EMBL" id="KKY17472.1"/>
    </source>
</evidence>
<reference evidence="15 16" key="2">
    <citation type="submission" date="2015-05" db="EMBL/GenBank/DDBJ databases">
        <authorList>
            <person name="Morales-Cruz A."/>
            <person name="Amrine K.C."/>
            <person name="Cantu D."/>
        </authorList>
    </citation>
    <scope>NUCLEOTIDE SEQUENCE [LARGE SCALE GENOMIC DNA]</scope>
    <source>
        <strain evidence="15">UCRPC4</strain>
    </source>
</reference>
<feature type="region of interest" description="Disordered" evidence="13">
    <location>
        <begin position="95"/>
        <end position="119"/>
    </location>
</feature>
<dbReference type="OrthoDB" id="5432at2759"/>
<evidence type="ECO:0000256" key="6">
    <source>
        <dbReference type="ARBA" id="ARBA00022619"/>
    </source>
</evidence>
<comment type="caution">
    <text evidence="15">The sequence shown here is derived from an EMBL/GenBank/DDBJ whole genome shotgun (WGS) entry which is preliminary data.</text>
</comment>
<evidence type="ECO:0000256" key="1">
    <source>
        <dbReference type="ARBA" id="ARBA00003555"/>
    </source>
</evidence>
<proteinExistence type="inferred from homology"/>
<evidence type="ECO:0000256" key="10">
    <source>
        <dbReference type="ARBA" id="ARBA00031630"/>
    </source>
</evidence>
<evidence type="ECO:0000256" key="11">
    <source>
        <dbReference type="ARBA" id="ARBA00047550"/>
    </source>
</evidence>
<accession>A0A0G2E334</accession>
<dbReference type="Proteomes" id="UP000053317">
    <property type="component" value="Unassembled WGS sequence"/>
</dbReference>
<evidence type="ECO:0000256" key="4">
    <source>
        <dbReference type="ARBA" id="ARBA00012851"/>
    </source>
</evidence>